<dbReference type="EMBL" id="BGPR01090299">
    <property type="protein sequence ID" value="GBM18803.1"/>
    <property type="molecule type" value="Genomic_DNA"/>
</dbReference>
<keyword evidence="5" id="KW-1185">Reference proteome</keyword>
<dbReference type="EMBL" id="BGPR01090287">
    <property type="protein sequence ID" value="GBM18763.1"/>
    <property type="molecule type" value="Genomic_DNA"/>
</dbReference>
<dbReference type="Gene3D" id="3.30.420.10">
    <property type="entry name" value="Ribonuclease H-like superfamily/Ribonuclease H"/>
    <property type="match status" value="1"/>
</dbReference>
<gene>
    <name evidence="3" type="ORF">AVEN_156699_1</name>
    <name evidence="4" type="ORF">AVEN_173832_1</name>
    <name evidence="2" type="ORF">AVEN_18963_1</name>
    <name evidence="1" type="ORF">AVEN_189723_1</name>
</gene>
<evidence type="ECO:0000313" key="1">
    <source>
        <dbReference type="EMBL" id="GBM18748.1"/>
    </source>
</evidence>
<protein>
    <recommendedName>
        <fullName evidence="6">Histone-lysine N-methyltransferase SETMAR</fullName>
    </recommendedName>
</protein>
<dbReference type="EMBL" id="BGPR01090294">
    <property type="protein sequence ID" value="GBM18789.1"/>
    <property type="molecule type" value="Genomic_DNA"/>
</dbReference>
<evidence type="ECO:0000313" key="4">
    <source>
        <dbReference type="EMBL" id="GBM18803.1"/>
    </source>
</evidence>
<dbReference type="OrthoDB" id="6128144at2759"/>
<dbReference type="Proteomes" id="UP000499080">
    <property type="component" value="Unassembled WGS sequence"/>
</dbReference>
<comment type="caution">
    <text evidence="1">The sequence shown here is derived from an EMBL/GenBank/DDBJ whole genome shotgun (WGS) entry which is preliminary data.</text>
</comment>
<dbReference type="GO" id="GO:0003676">
    <property type="term" value="F:nucleic acid binding"/>
    <property type="evidence" value="ECO:0007669"/>
    <property type="project" value="InterPro"/>
</dbReference>
<evidence type="ECO:0000313" key="3">
    <source>
        <dbReference type="EMBL" id="GBM18789.1"/>
    </source>
</evidence>
<evidence type="ECO:0008006" key="6">
    <source>
        <dbReference type="Google" id="ProtNLM"/>
    </source>
</evidence>
<organism evidence="1 5">
    <name type="scientific">Araneus ventricosus</name>
    <name type="common">Orbweaver spider</name>
    <name type="synonym">Epeira ventricosa</name>
    <dbReference type="NCBI Taxonomy" id="182803"/>
    <lineage>
        <taxon>Eukaryota</taxon>
        <taxon>Metazoa</taxon>
        <taxon>Ecdysozoa</taxon>
        <taxon>Arthropoda</taxon>
        <taxon>Chelicerata</taxon>
        <taxon>Arachnida</taxon>
        <taxon>Araneae</taxon>
        <taxon>Araneomorphae</taxon>
        <taxon>Entelegynae</taxon>
        <taxon>Araneoidea</taxon>
        <taxon>Araneidae</taxon>
        <taxon>Araneus</taxon>
    </lineage>
</organism>
<evidence type="ECO:0000313" key="2">
    <source>
        <dbReference type="EMBL" id="GBM18763.1"/>
    </source>
</evidence>
<name>A0A4Y2DSE8_ARAVE</name>
<accession>A0A4Y2DSE8</accession>
<dbReference type="InterPro" id="IPR036397">
    <property type="entry name" value="RNaseH_sf"/>
</dbReference>
<dbReference type="AlphaFoldDB" id="A0A4Y2DSE8"/>
<reference evidence="1 5" key="1">
    <citation type="journal article" date="2019" name="Sci. Rep.">
        <title>Orb-weaving spider Araneus ventricosus genome elucidates the spidroin gene catalogue.</title>
        <authorList>
            <person name="Kono N."/>
            <person name="Nakamura H."/>
            <person name="Ohtoshi R."/>
            <person name="Moran D.A.P."/>
            <person name="Shinohara A."/>
            <person name="Yoshida Y."/>
            <person name="Fujiwara M."/>
            <person name="Mori M."/>
            <person name="Tomita M."/>
            <person name="Arakawa K."/>
        </authorList>
    </citation>
    <scope>NUCLEOTIDE SEQUENCE [LARGE SCALE GENOMIC DNA]</scope>
</reference>
<sequence>MGAEGPHADHKTAGMAISLEGFCSWTIIRPHTARDIKEHILRQGWERLDDPAYSPNLAPSDFLPFLALKSGLPGRHFRSNKEVRQAVKNFLLSLWAPIFTRMVSSN</sequence>
<proteinExistence type="predicted"/>
<dbReference type="EMBL" id="BGPR01090283">
    <property type="protein sequence ID" value="GBM18748.1"/>
    <property type="molecule type" value="Genomic_DNA"/>
</dbReference>
<evidence type="ECO:0000313" key="5">
    <source>
        <dbReference type="Proteomes" id="UP000499080"/>
    </source>
</evidence>